<dbReference type="Gene3D" id="2.170.130.10">
    <property type="entry name" value="TonB-dependent receptor, plug domain"/>
    <property type="match status" value="1"/>
</dbReference>
<accession>A0ABU9CJ42</accession>
<dbReference type="RefSeq" id="WP_341411561.1">
    <property type="nucleotide sequence ID" value="NZ_JBBUTH010000008.1"/>
</dbReference>
<dbReference type="EMBL" id="JBBUTH010000008">
    <property type="protein sequence ID" value="MEK8051866.1"/>
    <property type="molecule type" value="Genomic_DNA"/>
</dbReference>
<dbReference type="SUPFAM" id="SSF56935">
    <property type="entry name" value="Porins"/>
    <property type="match status" value="1"/>
</dbReference>
<dbReference type="InterPro" id="IPR012910">
    <property type="entry name" value="Plug_dom"/>
</dbReference>
<evidence type="ECO:0000256" key="12">
    <source>
        <dbReference type="RuleBase" id="RU003357"/>
    </source>
</evidence>
<feature type="chain" id="PRO_5045137878" evidence="13">
    <location>
        <begin position="26"/>
        <end position="745"/>
    </location>
</feature>
<dbReference type="Pfam" id="PF00593">
    <property type="entry name" value="TonB_dep_Rec_b-barrel"/>
    <property type="match status" value="1"/>
</dbReference>
<dbReference type="InterPro" id="IPR037066">
    <property type="entry name" value="Plug_dom_sf"/>
</dbReference>
<keyword evidence="4 11" id="KW-1134">Transmembrane beta strand</keyword>
<dbReference type="CDD" id="cd01347">
    <property type="entry name" value="ligand_gated_channel"/>
    <property type="match status" value="1"/>
</dbReference>
<protein>
    <submittedName>
        <fullName evidence="16">TonB-dependent receptor</fullName>
    </submittedName>
</protein>
<keyword evidence="10 11" id="KW-0998">Cell outer membrane</keyword>
<feature type="signal peptide" evidence="13">
    <location>
        <begin position="1"/>
        <end position="25"/>
    </location>
</feature>
<evidence type="ECO:0000313" key="16">
    <source>
        <dbReference type="EMBL" id="MEK8051866.1"/>
    </source>
</evidence>
<proteinExistence type="inferred from homology"/>
<reference evidence="16 17" key="1">
    <citation type="submission" date="2024-04" db="EMBL/GenBank/DDBJ databases">
        <title>Novel species of the genus Ideonella isolated from streams.</title>
        <authorList>
            <person name="Lu H."/>
        </authorList>
    </citation>
    <scope>NUCLEOTIDE SEQUENCE [LARGE SCALE GENOMIC DNA]</scope>
    <source>
        <strain evidence="16 17">DXS22W</strain>
    </source>
</reference>
<keyword evidence="3 11" id="KW-0813">Transport</keyword>
<evidence type="ECO:0000256" key="6">
    <source>
        <dbReference type="ARBA" id="ARBA00022729"/>
    </source>
</evidence>
<dbReference type="InterPro" id="IPR000531">
    <property type="entry name" value="Beta-barrel_TonB"/>
</dbReference>
<evidence type="ECO:0000256" key="7">
    <source>
        <dbReference type="ARBA" id="ARBA00023077"/>
    </source>
</evidence>
<sequence length="745" mass="81292">MCRLPFAPLALCCAIAAAFPLVAQAQQAGPDAGADAPQREATSVQRVEIAGRQGATELRRAASVAKQIYDREEIDRHGDTNALDVLRRLPGVNVGSDGPRMRGLGAGYTQILINGDPAPPGFALDQLSPSQIERIEVLRAPTADQSAQAIAGTINIILKDAPRKSQRDLRVGLVDGVDRPMGFANLTLGESKGPAALSLPVSLFEWHRENRITTERRMAGTDGLPALGRQQAQQEVWGWGYNLGPRLNWKFSDDESLSLQGYAQKGYWNNRSDYANQAVSGLPVFDDDTAQHGSWENRRANLVWANRFRPEQRIELKAGAQLSKWTFDASNFTDAGALKLHSVGGGVDEGLTQAGKYNLLLGEAHSLTTGWDLEARQRDEWRLTTNAAGQAQLPAYDGQPFSARVRRTAFYVQDEWEISPQWQLYLGLRHEAIRTESRGTDAASAVVNTSRVMSPLAHMTYKFDPKGRDMVRASLTRSYKAPNLGSLLARPSINSNYLDTSQANTALQPDRIGNPLLKPELATGLDIAFEHYLANGGLWSVGVFHRQLKDVVRTVTTGPQAVSWATAARYVAQPVNFSSATTSGVELEVKGRASDLLPPLAQVFPVGAKALNLRGSLNFYRSRVAALPGPDNRLDGQQPWSATLGFDQRIAGLPLMVGGSLGLNPAYDTQLTLDQTLQRSRTTSIDLFGVWMFRPGLSMRLATSAGVQPFGPSNGTNATLYGSGDYSRTERYTRPQFNLSLDLKL</sequence>
<evidence type="ECO:0000259" key="14">
    <source>
        <dbReference type="Pfam" id="PF00593"/>
    </source>
</evidence>
<evidence type="ECO:0000259" key="15">
    <source>
        <dbReference type="Pfam" id="PF07715"/>
    </source>
</evidence>
<name>A0ABU9CJ42_9BURK</name>
<dbReference type="Gene3D" id="2.40.170.20">
    <property type="entry name" value="TonB-dependent receptor, beta-barrel domain"/>
    <property type="match status" value="1"/>
</dbReference>
<feature type="domain" description="TonB-dependent receptor plug" evidence="15">
    <location>
        <begin position="62"/>
        <end position="153"/>
    </location>
</feature>
<evidence type="ECO:0000256" key="5">
    <source>
        <dbReference type="ARBA" id="ARBA00022692"/>
    </source>
</evidence>
<evidence type="ECO:0000256" key="11">
    <source>
        <dbReference type="PROSITE-ProRule" id="PRU01360"/>
    </source>
</evidence>
<dbReference type="InterPro" id="IPR036942">
    <property type="entry name" value="Beta-barrel_TonB_sf"/>
</dbReference>
<keyword evidence="7 12" id="KW-0798">TonB box</keyword>
<keyword evidence="5 11" id="KW-0812">Transmembrane</keyword>
<keyword evidence="6 13" id="KW-0732">Signal</keyword>
<evidence type="ECO:0000256" key="13">
    <source>
        <dbReference type="SAM" id="SignalP"/>
    </source>
</evidence>
<evidence type="ECO:0000256" key="2">
    <source>
        <dbReference type="ARBA" id="ARBA00009810"/>
    </source>
</evidence>
<gene>
    <name evidence="16" type="ORF">AACH10_16560</name>
</gene>
<dbReference type="PANTHER" id="PTHR30069:SF29">
    <property type="entry name" value="HEMOGLOBIN AND HEMOGLOBIN-HAPTOGLOBIN-BINDING PROTEIN 1-RELATED"/>
    <property type="match status" value="1"/>
</dbReference>
<evidence type="ECO:0000256" key="9">
    <source>
        <dbReference type="ARBA" id="ARBA00023170"/>
    </source>
</evidence>
<evidence type="ECO:0000256" key="8">
    <source>
        <dbReference type="ARBA" id="ARBA00023136"/>
    </source>
</evidence>
<evidence type="ECO:0000313" key="17">
    <source>
        <dbReference type="Proteomes" id="UP001365405"/>
    </source>
</evidence>
<evidence type="ECO:0000256" key="3">
    <source>
        <dbReference type="ARBA" id="ARBA00022448"/>
    </source>
</evidence>
<keyword evidence="8 11" id="KW-0472">Membrane</keyword>
<dbReference type="PANTHER" id="PTHR30069">
    <property type="entry name" value="TONB-DEPENDENT OUTER MEMBRANE RECEPTOR"/>
    <property type="match status" value="1"/>
</dbReference>
<evidence type="ECO:0000256" key="1">
    <source>
        <dbReference type="ARBA" id="ARBA00004571"/>
    </source>
</evidence>
<comment type="similarity">
    <text evidence="2 11 12">Belongs to the TonB-dependent receptor family.</text>
</comment>
<evidence type="ECO:0000256" key="10">
    <source>
        <dbReference type="ARBA" id="ARBA00023237"/>
    </source>
</evidence>
<dbReference type="Proteomes" id="UP001365405">
    <property type="component" value="Unassembled WGS sequence"/>
</dbReference>
<comment type="caution">
    <text evidence="16">The sequence shown here is derived from an EMBL/GenBank/DDBJ whole genome shotgun (WGS) entry which is preliminary data.</text>
</comment>
<dbReference type="Pfam" id="PF07715">
    <property type="entry name" value="Plug"/>
    <property type="match status" value="1"/>
</dbReference>
<evidence type="ECO:0000256" key="4">
    <source>
        <dbReference type="ARBA" id="ARBA00022452"/>
    </source>
</evidence>
<organism evidence="16 17">
    <name type="scientific">Pseudaquabacterium inlustre</name>
    <dbReference type="NCBI Taxonomy" id="2984192"/>
    <lineage>
        <taxon>Bacteria</taxon>
        <taxon>Pseudomonadati</taxon>
        <taxon>Pseudomonadota</taxon>
        <taxon>Betaproteobacteria</taxon>
        <taxon>Burkholderiales</taxon>
        <taxon>Sphaerotilaceae</taxon>
        <taxon>Pseudaquabacterium</taxon>
    </lineage>
</organism>
<feature type="domain" description="TonB-dependent receptor-like beta-barrel" evidence="14">
    <location>
        <begin position="257"/>
        <end position="652"/>
    </location>
</feature>
<dbReference type="InterPro" id="IPR039426">
    <property type="entry name" value="TonB-dep_rcpt-like"/>
</dbReference>
<keyword evidence="17" id="KW-1185">Reference proteome</keyword>
<keyword evidence="9 16" id="KW-0675">Receptor</keyword>
<dbReference type="PROSITE" id="PS52016">
    <property type="entry name" value="TONB_DEPENDENT_REC_3"/>
    <property type="match status" value="1"/>
</dbReference>
<comment type="subcellular location">
    <subcellularLocation>
        <location evidence="1 11">Cell outer membrane</location>
        <topology evidence="1 11">Multi-pass membrane protein</topology>
    </subcellularLocation>
</comment>